<dbReference type="PANTHER" id="PTHR24171:SF9">
    <property type="entry name" value="ANKYRIN REPEAT DOMAIN-CONTAINING PROTEIN 39"/>
    <property type="match status" value="1"/>
</dbReference>
<organism evidence="4 5">
    <name type="scientific">Sphingomonas leidyi</name>
    <dbReference type="NCBI Taxonomy" id="68569"/>
    <lineage>
        <taxon>Bacteria</taxon>
        <taxon>Pseudomonadati</taxon>
        <taxon>Pseudomonadota</taxon>
        <taxon>Alphaproteobacteria</taxon>
        <taxon>Sphingomonadales</taxon>
        <taxon>Sphingomonadaceae</taxon>
        <taxon>Sphingomonas</taxon>
    </lineage>
</organism>
<dbReference type="PROSITE" id="PS50088">
    <property type="entry name" value="ANK_REPEAT"/>
    <property type="match status" value="1"/>
</dbReference>
<protein>
    <recommendedName>
        <fullName evidence="6">Ankyrin repeat domain-containing protein</fullName>
    </recommendedName>
</protein>
<accession>A0A7X5UWH9</accession>
<dbReference type="Proteomes" id="UP000564677">
    <property type="component" value="Unassembled WGS sequence"/>
</dbReference>
<evidence type="ECO:0000256" key="3">
    <source>
        <dbReference type="PROSITE-ProRule" id="PRU00023"/>
    </source>
</evidence>
<evidence type="ECO:0000256" key="1">
    <source>
        <dbReference type="ARBA" id="ARBA00022737"/>
    </source>
</evidence>
<proteinExistence type="predicted"/>
<evidence type="ECO:0000313" key="4">
    <source>
        <dbReference type="EMBL" id="NIJ63486.1"/>
    </source>
</evidence>
<dbReference type="EMBL" id="JAASQV010000001">
    <property type="protein sequence ID" value="NIJ63486.1"/>
    <property type="molecule type" value="Genomic_DNA"/>
</dbReference>
<dbReference type="SMART" id="SM00248">
    <property type="entry name" value="ANK"/>
    <property type="match status" value="5"/>
</dbReference>
<sequence length="228" mass="24563">MVSKTSLTESVRRHRIEDVREGLAARPDLLGHRDERGRNWLHLACATPGTRIAMAELLLGLGLGLDDAAFTEGEWRATPLWFAVAHGANRPLAEHLLEAGSDPNHCLFAAAWNEDRATIRLLLAYGADIEEGAGRGETPLLGAVGWSRFGPAEELLIGGANPDARDGKGRTPLHLMLKKGSAAEHFAMFVRAGARGDIPDDEGRTAAAILGRKRDPAWWEIAEALATG</sequence>
<name>A0A7X5UWH9_9SPHN</name>
<keyword evidence="2 3" id="KW-0040">ANK repeat</keyword>
<dbReference type="InterPro" id="IPR002110">
    <property type="entry name" value="Ankyrin_rpt"/>
</dbReference>
<keyword evidence="1" id="KW-0677">Repeat</keyword>
<comment type="caution">
    <text evidence="4">The sequence shown here is derived from an EMBL/GenBank/DDBJ whole genome shotgun (WGS) entry which is preliminary data.</text>
</comment>
<keyword evidence="5" id="KW-1185">Reference proteome</keyword>
<reference evidence="4 5" key="1">
    <citation type="submission" date="2020-03" db="EMBL/GenBank/DDBJ databases">
        <title>Genomic Encyclopedia of Type Strains, Phase IV (KMG-IV): sequencing the most valuable type-strain genomes for metagenomic binning, comparative biology and taxonomic classification.</title>
        <authorList>
            <person name="Goeker M."/>
        </authorList>
    </citation>
    <scope>NUCLEOTIDE SEQUENCE [LARGE SCALE GENOMIC DNA]</scope>
    <source>
        <strain evidence="4 5">DSM 4733</strain>
    </source>
</reference>
<dbReference type="InterPro" id="IPR036770">
    <property type="entry name" value="Ankyrin_rpt-contain_sf"/>
</dbReference>
<feature type="repeat" description="ANK" evidence="3">
    <location>
        <begin position="168"/>
        <end position="201"/>
    </location>
</feature>
<evidence type="ECO:0008006" key="6">
    <source>
        <dbReference type="Google" id="ProtNLM"/>
    </source>
</evidence>
<dbReference type="RefSeq" id="WP_167298003.1">
    <property type="nucleotide sequence ID" value="NZ_JAASQV010000001.1"/>
</dbReference>
<dbReference type="AlphaFoldDB" id="A0A7X5UWH9"/>
<gene>
    <name evidence="4" type="ORF">FHR20_000417</name>
</gene>
<dbReference type="Gene3D" id="1.25.40.20">
    <property type="entry name" value="Ankyrin repeat-containing domain"/>
    <property type="match status" value="1"/>
</dbReference>
<evidence type="ECO:0000313" key="5">
    <source>
        <dbReference type="Proteomes" id="UP000564677"/>
    </source>
</evidence>
<dbReference type="SUPFAM" id="SSF48403">
    <property type="entry name" value="Ankyrin repeat"/>
    <property type="match status" value="1"/>
</dbReference>
<evidence type="ECO:0000256" key="2">
    <source>
        <dbReference type="ARBA" id="ARBA00023043"/>
    </source>
</evidence>
<dbReference type="PANTHER" id="PTHR24171">
    <property type="entry name" value="ANKYRIN REPEAT DOMAIN-CONTAINING PROTEIN 39-RELATED"/>
    <property type="match status" value="1"/>
</dbReference>